<comment type="caution">
    <text evidence="2">The sequence shown here is derived from an EMBL/GenBank/DDBJ whole genome shotgun (WGS) entry which is preliminary data.</text>
</comment>
<evidence type="ECO:0000256" key="1">
    <source>
        <dbReference type="SAM" id="Phobius"/>
    </source>
</evidence>
<keyword evidence="1" id="KW-0472">Membrane</keyword>
<dbReference type="AlphaFoldDB" id="A0A8J4TU66"/>
<dbReference type="EMBL" id="QNUK01001209">
    <property type="protein sequence ID" value="KAF5885988.1"/>
    <property type="molecule type" value="Genomic_DNA"/>
</dbReference>
<keyword evidence="1" id="KW-0812">Transmembrane</keyword>
<evidence type="ECO:0000313" key="2">
    <source>
        <dbReference type="EMBL" id="KAF5885988.1"/>
    </source>
</evidence>
<protein>
    <submittedName>
        <fullName evidence="2">Uncharacterized protein</fullName>
    </submittedName>
</protein>
<keyword evidence="3" id="KW-1185">Reference proteome</keyword>
<feature type="transmembrane region" description="Helical" evidence="1">
    <location>
        <begin position="42"/>
        <end position="64"/>
    </location>
</feature>
<keyword evidence="1" id="KW-1133">Transmembrane helix</keyword>
<evidence type="ECO:0000313" key="3">
    <source>
        <dbReference type="Proteomes" id="UP000727407"/>
    </source>
</evidence>
<accession>A0A8J4TU66</accession>
<gene>
    <name evidence="2" type="ORF">DAT39_022621</name>
</gene>
<proteinExistence type="predicted"/>
<dbReference type="Proteomes" id="UP000727407">
    <property type="component" value="Unassembled WGS sequence"/>
</dbReference>
<reference evidence="2" key="1">
    <citation type="submission" date="2020-07" db="EMBL/GenBank/DDBJ databases">
        <title>Clarias magur genome sequencing, assembly and annotation.</title>
        <authorList>
            <person name="Kushwaha B."/>
            <person name="Kumar R."/>
            <person name="Das P."/>
            <person name="Joshi C.G."/>
            <person name="Kumar D."/>
            <person name="Nagpure N.S."/>
            <person name="Pandey M."/>
            <person name="Agarwal S."/>
            <person name="Srivastava S."/>
            <person name="Singh M."/>
            <person name="Sahoo L."/>
            <person name="Jayasankar P."/>
            <person name="Meher P.K."/>
            <person name="Koringa P.G."/>
            <person name="Iquebal M.A."/>
            <person name="Das S.P."/>
            <person name="Bit A."/>
            <person name="Patnaik S."/>
            <person name="Patel N."/>
            <person name="Shah T.M."/>
            <person name="Hinsu A."/>
            <person name="Jena J.K."/>
        </authorList>
    </citation>
    <scope>NUCLEOTIDE SEQUENCE</scope>
    <source>
        <strain evidence="2">CIFAMagur01</strain>
        <tissue evidence="2">Testis</tissue>
    </source>
</reference>
<sequence length="65" mass="7464">MAVRRRPARGRLTVLWLKPPQHAMPRGAVMSKKNNTWLLDPVITRLMMFFSLWSSVVVALSPFAE</sequence>
<name>A0A8J4TU66_CLAMG</name>
<organism evidence="2 3">
    <name type="scientific">Clarias magur</name>
    <name type="common">Asian catfish</name>
    <name type="synonym">Macropteronotus magur</name>
    <dbReference type="NCBI Taxonomy" id="1594786"/>
    <lineage>
        <taxon>Eukaryota</taxon>
        <taxon>Metazoa</taxon>
        <taxon>Chordata</taxon>
        <taxon>Craniata</taxon>
        <taxon>Vertebrata</taxon>
        <taxon>Euteleostomi</taxon>
        <taxon>Actinopterygii</taxon>
        <taxon>Neopterygii</taxon>
        <taxon>Teleostei</taxon>
        <taxon>Ostariophysi</taxon>
        <taxon>Siluriformes</taxon>
        <taxon>Clariidae</taxon>
        <taxon>Clarias</taxon>
    </lineage>
</organism>